<sequence length="217" mass="24549">MKSSIPTLLCLILSAKVSLAELDIVTPTEGEACRDQVSIDPDIDPDRFSRYYFKNLFSDRKLYFNSNTNHVGALLNGNHKFSSNHWIVDFAVDCPSAYKGRDACVAIYNGNSRERLACTHFENEGWEKGVHLIPGSKVGDETIKPHEIWVWETRPDPCNSITCDVISLRNAGNRRRLYATDSGDMLSKFGATDPNGEILWQDQKWEAYPIMTQVKSE</sequence>
<accession>A0A9N8EP61</accession>
<keyword evidence="1" id="KW-0732">Signal</keyword>
<evidence type="ECO:0000256" key="1">
    <source>
        <dbReference type="SAM" id="SignalP"/>
    </source>
</evidence>
<comment type="caution">
    <text evidence="2">The sequence shown here is derived from an EMBL/GenBank/DDBJ whole genome shotgun (WGS) entry which is preliminary data.</text>
</comment>
<dbReference type="AlphaFoldDB" id="A0A9N8EP61"/>
<evidence type="ECO:0000313" key="3">
    <source>
        <dbReference type="Proteomes" id="UP001153069"/>
    </source>
</evidence>
<keyword evidence="3" id="KW-1185">Reference proteome</keyword>
<name>A0A9N8EP61_9STRA</name>
<proteinExistence type="predicted"/>
<gene>
    <name evidence="2" type="ORF">SEMRO_1356_G265700.1</name>
</gene>
<dbReference type="EMBL" id="CAICTM010001354">
    <property type="protein sequence ID" value="CAB9522916.1"/>
    <property type="molecule type" value="Genomic_DNA"/>
</dbReference>
<protein>
    <submittedName>
        <fullName evidence="2">Uncharacterized protein</fullName>
    </submittedName>
</protein>
<dbReference type="Proteomes" id="UP001153069">
    <property type="component" value="Unassembled WGS sequence"/>
</dbReference>
<feature type="chain" id="PRO_5040459263" evidence="1">
    <location>
        <begin position="21"/>
        <end position="217"/>
    </location>
</feature>
<reference evidence="2" key="1">
    <citation type="submission" date="2020-06" db="EMBL/GenBank/DDBJ databases">
        <authorList>
            <consortium name="Plant Systems Biology data submission"/>
        </authorList>
    </citation>
    <scope>NUCLEOTIDE SEQUENCE</scope>
    <source>
        <strain evidence="2">D6</strain>
    </source>
</reference>
<evidence type="ECO:0000313" key="2">
    <source>
        <dbReference type="EMBL" id="CAB9522916.1"/>
    </source>
</evidence>
<feature type="signal peptide" evidence="1">
    <location>
        <begin position="1"/>
        <end position="20"/>
    </location>
</feature>
<organism evidence="2 3">
    <name type="scientific">Seminavis robusta</name>
    <dbReference type="NCBI Taxonomy" id="568900"/>
    <lineage>
        <taxon>Eukaryota</taxon>
        <taxon>Sar</taxon>
        <taxon>Stramenopiles</taxon>
        <taxon>Ochrophyta</taxon>
        <taxon>Bacillariophyta</taxon>
        <taxon>Bacillariophyceae</taxon>
        <taxon>Bacillariophycidae</taxon>
        <taxon>Naviculales</taxon>
        <taxon>Naviculaceae</taxon>
        <taxon>Seminavis</taxon>
    </lineage>
</organism>